<sequence>MMSSKTADILQIIWNANNYFKTRGRRNYTHPGAENGRLCKSEYSNVGGLTSSKCDSEWEVEREERESTDPKIHYGVITSGDSLIKDATTHDNLSEQQQFLFAEMEATRLMDKFLCLAIRGICNYAGSHKNCRGNDMRLLRLLPLLLSLSTMSRLSKSKTHEKSSRVSGQFSSRPIMELYIAYANAQLRRR</sequence>
<dbReference type="PANTHER" id="PTHR46082">
    <property type="entry name" value="ATP/GTP-BINDING PROTEIN-RELATED"/>
    <property type="match status" value="1"/>
</dbReference>
<protein>
    <submittedName>
        <fullName evidence="1">Uncharacterized protein</fullName>
    </submittedName>
</protein>
<dbReference type="PANTHER" id="PTHR46082:SF11">
    <property type="entry name" value="AAA+ ATPASE DOMAIN-CONTAINING PROTEIN-RELATED"/>
    <property type="match status" value="1"/>
</dbReference>
<dbReference type="InterPro" id="IPR053137">
    <property type="entry name" value="NLR-like"/>
</dbReference>
<dbReference type="AlphaFoldDB" id="A0A5C6TIP2"/>
<reference evidence="1 2" key="1">
    <citation type="submission" date="2019-07" db="EMBL/GenBank/DDBJ databases">
        <title>The First High-Quality Draft Genome Sequence of the Causal Agent of the Current Panama Disease Epidemic.</title>
        <authorList>
            <person name="Warmington R.J."/>
            <person name="Kay W."/>
            <person name="Jeffries A."/>
            <person name="Bebber D."/>
            <person name="Moore K."/>
            <person name="Studholme D.J."/>
        </authorList>
    </citation>
    <scope>NUCLEOTIDE SEQUENCE [LARGE SCALE GENOMIC DNA]</scope>
    <source>
        <strain evidence="1 2">TR4</strain>
    </source>
</reference>
<dbReference type="EMBL" id="VMNF01000003">
    <property type="protein sequence ID" value="TXC10990.1"/>
    <property type="molecule type" value="Genomic_DNA"/>
</dbReference>
<accession>A0A5C6TIP2</accession>
<evidence type="ECO:0000313" key="1">
    <source>
        <dbReference type="EMBL" id="TXC10990.1"/>
    </source>
</evidence>
<dbReference type="Gene3D" id="3.40.50.1580">
    <property type="entry name" value="Nucleoside phosphorylase domain"/>
    <property type="match status" value="1"/>
</dbReference>
<dbReference type="Proteomes" id="UP000321331">
    <property type="component" value="Unassembled WGS sequence"/>
</dbReference>
<gene>
    <name evidence="1" type="ORF">FocTR4_00007571</name>
</gene>
<dbReference type="InterPro" id="IPR035994">
    <property type="entry name" value="Nucleoside_phosphorylase_sf"/>
</dbReference>
<comment type="caution">
    <text evidence="1">The sequence shown here is derived from an EMBL/GenBank/DDBJ whole genome shotgun (WGS) entry which is preliminary data.</text>
</comment>
<dbReference type="SUPFAM" id="SSF53167">
    <property type="entry name" value="Purine and uridine phosphorylases"/>
    <property type="match status" value="1"/>
</dbReference>
<dbReference type="GO" id="GO:0009116">
    <property type="term" value="P:nucleoside metabolic process"/>
    <property type="evidence" value="ECO:0007669"/>
    <property type="project" value="InterPro"/>
</dbReference>
<proteinExistence type="predicted"/>
<name>A0A5C6TIP2_FUSOC</name>
<evidence type="ECO:0000313" key="2">
    <source>
        <dbReference type="Proteomes" id="UP000321331"/>
    </source>
</evidence>
<organism evidence="1 2">
    <name type="scientific">Fusarium oxysporum f. sp. cubense</name>
    <dbReference type="NCBI Taxonomy" id="61366"/>
    <lineage>
        <taxon>Eukaryota</taxon>
        <taxon>Fungi</taxon>
        <taxon>Dikarya</taxon>
        <taxon>Ascomycota</taxon>
        <taxon>Pezizomycotina</taxon>
        <taxon>Sordariomycetes</taxon>
        <taxon>Hypocreomycetidae</taxon>
        <taxon>Hypocreales</taxon>
        <taxon>Nectriaceae</taxon>
        <taxon>Fusarium</taxon>
        <taxon>Fusarium oxysporum species complex</taxon>
    </lineage>
</organism>
<dbReference type="GO" id="GO:0003824">
    <property type="term" value="F:catalytic activity"/>
    <property type="evidence" value="ECO:0007669"/>
    <property type="project" value="InterPro"/>
</dbReference>